<evidence type="ECO:0000256" key="1">
    <source>
        <dbReference type="PROSITE-ProRule" id="PRU00094"/>
    </source>
</evidence>
<keyword evidence="1" id="KW-0479">Metal-binding</keyword>
<organism evidence="3 4">
    <name type="scientific">Boothiomyces macroporosus</name>
    <dbReference type="NCBI Taxonomy" id="261099"/>
    <lineage>
        <taxon>Eukaryota</taxon>
        <taxon>Fungi</taxon>
        <taxon>Fungi incertae sedis</taxon>
        <taxon>Chytridiomycota</taxon>
        <taxon>Chytridiomycota incertae sedis</taxon>
        <taxon>Chytridiomycetes</taxon>
        <taxon>Rhizophydiales</taxon>
        <taxon>Terramycetaceae</taxon>
        <taxon>Boothiomyces</taxon>
    </lineage>
</organism>
<accession>A0AAD5UAN3</accession>
<dbReference type="AlphaFoldDB" id="A0AAD5UAN3"/>
<feature type="domain" description="GATA-type" evidence="2">
    <location>
        <begin position="113"/>
        <end position="143"/>
    </location>
</feature>
<gene>
    <name evidence="3" type="ORF">HK103_001285</name>
</gene>
<proteinExistence type="predicted"/>
<keyword evidence="1" id="KW-0862">Zinc</keyword>
<dbReference type="GO" id="GO:0006355">
    <property type="term" value="P:regulation of DNA-templated transcription"/>
    <property type="evidence" value="ECO:0007669"/>
    <property type="project" value="InterPro"/>
</dbReference>
<evidence type="ECO:0000259" key="2">
    <source>
        <dbReference type="PROSITE" id="PS50114"/>
    </source>
</evidence>
<keyword evidence="4" id="KW-1185">Reference proteome</keyword>
<dbReference type="GO" id="GO:0043565">
    <property type="term" value="F:sequence-specific DNA binding"/>
    <property type="evidence" value="ECO:0007669"/>
    <property type="project" value="InterPro"/>
</dbReference>
<name>A0AAD5UAN3_9FUNG</name>
<dbReference type="GO" id="GO:0008270">
    <property type="term" value="F:zinc ion binding"/>
    <property type="evidence" value="ECO:0007669"/>
    <property type="project" value="UniProtKB-KW"/>
</dbReference>
<reference evidence="3" key="1">
    <citation type="submission" date="2020-05" db="EMBL/GenBank/DDBJ databases">
        <title>Phylogenomic resolution of chytrid fungi.</title>
        <authorList>
            <person name="Stajich J.E."/>
            <person name="Amses K."/>
            <person name="Simmons R."/>
            <person name="Seto K."/>
            <person name="Myers J."/>
            <person name="Bonds A."/>
            <person name="Quandt C.A."/>
            <person name="Barry K."/>
            <person name="Liu P."/>
            <person name="Grigoriev I."/>
            <person name="Longcore J.E."/>
            <person name="James T.Y."/>
        </authorList>
    </citation>
    <scope>NUCLEOTIDE SEQUENCE</scope>
    <source>
        <strain evidence="3">PLAUS21</strain>
    </source>
</reference>
<dbReference type="Proteomes" id="UP001210925">
    <property type="component" value="Unassembled WGS sequence"/>
</dbReference>
<dbReference type="InterPro" id="IPR000679">
    <property type="entry name" value="Znf_GATA"/>
</dbReference>
<sequence length="324" mass="36859">MAEIESEDYKQKYFAGLEEQIKLHKIIKEQQEEINILKQKLSLQEGGTDVINVESNQNSEDTFADDKSTKSDTRACGDCSATVTSQWYNDHQKLGSYICKNCYRKRWRKRNSSLMASQCAVCKSTASAAWHQNKLNETVCDNCNHTPISATCNLCKSTNSPRWHVDQQDDSPKVEAPTAWRTCGNCGATQTSCWYKDRKRLGGHVCRKCYTNQNLTRVDVLPDGTTQRRQCSTCSSYETTSWYNDPDNPGTFNCIRCYQKRRLRALQGNEKKPKKITKMESTETLLPPIETSSQAEPTVHLKLPDWNLEEIGALIAQSASEEKK</sequence>
<evidence type="ECO:0000313" key="3">
    <source>
        <dbReference type="EMBL" id="KAJ3252784.1"/>
    </source>
</evidence>
<dbReference type="EMBL" id="JADGKB010000130">
    <property type="protein sequence ID" value="KAJ3252784.1"/>
    <property type="molecule type" value="Genomic_DNA"/>
</dbReference>
<protein>
    <recommendedName>
        <fullName evidence="2">GATA-type domain-containing protein</fullName>
    </recommendedName>
</protein>
<keyword evidence="1" id="KW-0863">Zinc-finger</keyword>
<comment type="caution">
    <text evidence="3">The sequence shown here is derived from an EMBL/GenBank/DDBJ whole genome shotgun (WGS) entry which is preliminary data.</text>
</comment>
<evidence type="ECO:0000313" key="4">
    <source>
        <dbReference type="Proteomes" id="UP001210925"/>
    </source>
</evidence>
<dbReference type="PROSITE" id="PS50114">
    <property type="entry name" value="GATA_ZN_FINGER_2"/>
    <property type="match status" value="1"/>
</dbReference>